<protein>
    <submittedName>
        <fullName evidence="5">Short-chain dehydrogenase</fullName>
    </submittedName>
</protein>
<evidence type="ECO:0000256" key="4">
    <source>
        <dbReference type="SAM" id="MobiDB-lite"/>
    </source>
</evidence>
<feature type="region of interest" description="Disordered" evidence="4">
    <location>
        <begin position="159"/>
        <end position="179"/>
    </location>
</feature>
<dbReference type="InterPro" id="IPR002347">
    <property type="entry name" value="SDR_fam"/>
</dbReference>
<dbReference type="Gene3D" id="3.40.50.720">
    <property type="entry name" value="NAD(P)-binding Rossmann-like Domain"/>
    <property type="match status" value="1"/>
</dbReference>
<evidence type="ECO:0000313" key="5">
    <source>
        <dbReference type="EMBL" id="SHJ65440.1"/>
    </source>
</evidence>
<dbReference type="Pfam" id="PF00106">
    <property type="entry name" value="adh_short"/>
    <property type="match status" value="1"/>
</dbReference>
<reference evidence="5 6" key="1">
    <citation type="submission" date="2016-11" db="EMBL/GenBank/DDBJ databases">
        <authorList>
            <person name="Jaros S."/>
            <person name="Januszkiewicz K."/>
            <person name="Wedrychowicz H."/>
        </authorList>
    </citation>
    <scope>NUCLEOTIDE SEQUENCE [LARGE SCALE GENOMIC DNA]</scope>
    <source>
        <strain evidence="5 6">CGMCC 4.5723</strain>
    </source>
</reference>
<feature type="region of interest" description="Disordered" evidence="4">
    <location>
        <begin position="1"/>
        <end position="25"/>
    </location>
</feature>
<dbReference type="SUPFAM" id="SSF51735">
    <property type="entry name" value="NAD(P)-binding Rossmann-fold domains"/>
    <property type="match status" value="1"/>
</dbReference>
<dbReference type="PRINTS" id="PR00081">
    <property type="entry name" value="GDHRDH"/>
</dbReference>
<keyword evidence="6" id="KW-1185">Reference proteome</keyword>
<dbReference type="InterPro" id="IPR036291">
    <property type="entry name" value="NAD(P)-bd_dom_sf"/>
</dbReference>
<dbReference type="PANTHER" id="PTHR43490">
    <property type="entry name" value="(+)-NEOMENTHOL DEHYDROGENASE"/>
    <property type="match status" value="1"/>
</dbReference>
<sequence>MAPRRPPQHTGAMAEHPAPAPAAPDRPVALVTGAAHGLGLEVAVQLARLGTDVLVGARDPDRAASAVRGLAGVDALPWPLDITDQDSVDRAVRTVEETRGRLDILVNNAAAHPDHGAAVTGPDLDAAARTVGVDLIGTWRMTVAALPLLERSPRPRVVNVGSGAGSRTDPRYGTAVSGGGHPAHALGKAAVHALTGVLAAGLADSPVVVNAVCPGFTATVPGAREAGARDAAESAPGVVWAATLPDDGPRGGLFRDGEPLGW</sequence>
<dbReference type="AlphaFoldDB" id="A0A1M6L2J8"/>
<dbReference type="EMBL" id="FQZK01000008">
    <property type="protein sequence ID" value="SHJ65440.1"/>
    <property type="molecule type" value="Genomic_DNA"/>
</dbReference>
<name>A0A1M6L2J8_9ACTN</name>
<comment type="similarity">
    <text evidence="1">Belongs to the short-chain dehydrogenases/reductases (SDR) family.</text>
</comment>
<dbReference type="Proteomes" id="UP000184452">
    <property type="component" value="Unassembled WGS sequence"/>
</dbReference>
<evidence type="ECO:0000256" key="1">
    <source>
        <dbReference type="ARBA" id="ARBA00006484"/>
    </source>
</evidence>
<organism evidence="5 6">
    <name type="scientific">Nocardiopsis flavescens</name>
    <dbReference type="NCBI Taxonomy" id="758803"/>
    <lineage>
        <taxon>Bacteria</taxon>
        <taxon>Bacillati</taxon>
        <taxon>Actinomycetota</taxon>
        <taxon>Actinomycetes</taxon>
        <taxon>Streptosporangiales</taxon>
        <taxon>Nocardiopsidaceae</taxon>
        <taxon>Nocardiopsis</taxon>
    </lineage>
</organism>
<evidence type="ECO:0000256" key="2">
    <source>
        <dbReference type="ARBA" id="ARBA00022857"/>
    </source>
</evidence>
<keyword evidence="3" id="KW-0560">Oxidoreductase</keyword>
<accession>A0A1M6L2J8</accession>
<dbReference type="GO" id="GO:0016491">
    <property type="term" value="F:oxidoreductase activity"/>
    <property type="evidence" value="ECO:0007669"/>
    <property type="project" value="UniProtKB-KW"/>
</dbReference>
<evidence type="ECO:0000256" key="3">
    <source>
        <dbReference type="ARBA" id="ARBA00023002"/>
    </source>
</evidence>
<dbReference type="STRING" id="758803.SAMN05421803_10852"/>
<proteinExistence type="inferred from homology"/>
<evidence type="ECO:0000313" key="6">
    <source>
        <dbReference type="Proteomes" id="UP000184452"/>
    </source>
</evidence>
<gene>
    <name evidence="5" type="ORF">SAMN05421803_10852</name>
</gene>
<keyword evidence="2" id="KW-0521">NADP</keyword>
<dbReference type="PANTHER" id="PTHR43490:SF99">
    <property type="entry name" value="SHORT-CHAIN DEHYDROGENASE_REDUCTASE"/>
    <property type="match status" value="1"/>
</dbReference>